<feature type="domain" description="RmlD-like substrate binding" evidence="3">
    <location>
        <begin position="1"/>
        <end position="289"/>
    </location>
</feature>
<dbReference type="EC" id="1.1.1.133" evidence="2"/>
<dbReference type="InterPro" id="IPR029903">
    <property type="entry name" value="RmlD-like-bd"/>
</dbReference>
<organism evidence="4">
    <name type="scientific">bacterium 19PA01SH03</name>
    <dbReference type="NCBI Taxonomy" id="2920705"/>
    <lineage>
        <taxon>Bacteria</taxon>
    </lineage>
</organism>
<evidence type="ECO:0000256" key="1">
    <source>
        <dbReference type="ARBA" id="ARBA00010944"/>
    </source>
</evidence>
<dbReference type="EMBL" id="CP095338">
    <property type="protein sequence ID" value="XAG21475.1"/>
    <property type="molecule type" value="Genomic_DNA"/>
</dbReference>
<dbReference type="SUPFAM" id="SSF51735">
    <property type="entry name" value="NAD(P)-binding Rossmann-fold domains"/>
    <property type="match status" value="1"/>
</dbReference>
<dbReference type="InterPro" id="IPR005913">
    <property type="entry name" value="dTDP_dehydrorham_reduct"/>
</dbReference>
<dbReference type="InterPro" id="IPR036291">
    <property type="entry name" value="NAD(P)-bd_dom_sf"/>
</dbReference>
<keyword evidence="2 4" id="KW-0560">Oxidoreductase</keyword>
<proteinExistence type="inferred from homology"/>
<sequence length="294" mass="32702">MRIFITGGSGQVGFELQRVLSVFGECVAPTPEQLDLADQQAVATYLQQLQPSMIVNAAAYTAVDKAESEPELAERLNAELPEQLAAYCAQHNIWLVHYSTDYVYDGSGEAARAEDHPTAPLSVYGASKLRGDQAIERSGAAHYIFRTSWVYGARGHNFVKTMLRLGREKEYLTIVNDQVGAPTTARLIAQVTAQAVAQRAQDKVGVYHLTTRETCSWQQFAQEIFIQAQQLAFPLVITPQAVEGIPTTSYPTPAQRPLNSRLQLEKLETTFQLTMPNWQSQLRLVLAEIREYQG</sequence>
<comment type="function">
    <text evidence="2">Catalyzes the reduction of dTDP-6-deoxy-L-lyxo-4-hexulose to yield dTDP-L-rhamnose.</text>
</comment>
<evidence type="ECO:0000313" key="4">
    <source>
        <dbReference type="EMBL" id="XAG21475.1"/>
    </source>
</evidence>
<name>A0AAU6SN86_UNCXX</name>
<keyword evidence="2" id="KW-0521">NADP</keyword>
<dbReference type="Pfam" id="PF04321">
    <property type="entry name" value="RmlD_sub_bind"/>
    <property type="match status" value="1"/>
</dbReference>
<dbReference type="AlphaFoldDB" id="A0AAU6SN86"/>
<accession>A0AAU6SN86</accession>
<dbReference type="Gene3D" id="3.40.50.720">
    <property type="entry name" value="NAD(P)-binding Rossmann-like Domain"/>
    <property type="match status" value="1"/>
</dbReference>
<dbReference type="CDD" id="cd05254">
    <property type="entry name" value="dTDP_HR_like_SDR_e"/>
    <property type="match status" value="1"/>
</dbReference>
<evidence type="ECO:0000259" key="3">
    <source>
        <dbReference type="Pfam" id="PF04321"/>
    </source>
</evidence>
<reference evidence="4" key="1">
    <citation type="submission" date="2022-03" db="EMBL/GenBank/DDBJ databases">
        <title>Sea Food Isolates.</title>
        <authorList>
            <person name="Li c."/>
        </authorList>
    </citation>
    <scope>NUCLEOTIDE SEQUENCE</scope>
    <source>
        <strain evidence="4">19PA01SH03</strain>
    </source>
</reference>
<dbReference type="PANTHER" id="PTHR10491:SF4">
    <property type="entry name" value="METHIONINE ADENOSYLTRANSFERASE 2 SUBUNIT BETA"/>
    <property type="match status" value="1"/>
</dbReference>
<dbReference type="Gene3D" id="3.90.25.10">
    <property type="entry name" value="UDP-galactose 4-epimerase, domain 1"/>
    <property type="match status" value="1"/>
</dbReference>
<protein>
    <recommendedName>
        <fullName evidence="2">dTDP-4-dehydrorhamnose reductase</fullName>
        <ecNumber evidence="2">1.1.1.133</ecNumber>
    </recommendedName>
</protein>
<evidence type="ECO:0000256" key="2">
    <source>
        <dbReference type="RuleBase" id="RU364082"/>
    </source>
</evidence>
<dbReference type="GO" id="GO:0019305">
    <property type="term" value="P:dTDP-rhamnose biosynthetic process"/>
    <property type="evidence" value="ECO:0007669"/>
    <property type="project" value="TreeGrafter"/>
</dbReference>
<comment type="pathway">
    <text evidence="2">Carbohydrate biosynthesis; dTDP-L-rhamnose biosynthesis.</text>
</comment>
<gene>
    <name evidence="4" type="primary">rfbD</name>
    <name evidence="4" type="ORF">MRN70_01015</name>
</gene>
<dbReference type="PANTHER" id="PTHR10491">
    <property type="entry name" value="DTDP-4-DEHYDRORHAMNOSE REDUCTASE"/>
    <property type="match status" value="1"/>
</dbReference>
<comment type="similarity">
    <text evidence="1 2">Belongs to the dTDP-4-dehydrorhamnose reductase family.</text>
</comment>
<dbReference type="NCBIfam" id="TIGR01214">
    <property type="entry name" value="rmlD"/>
    <property type="match status" value="1"/>
</dbReference>
<dbReference type="GO" id="GO:0005829">
    <property type="term" value="C:cytosol"/>
    <property type="evidence" value="ECO:0007669"/>
    <property type="project" value="TreeGrafter"/>
</dbReference>
<dbReference type="GO" id="GO:0008831">
    <property type="term" value="F:dTDP-4-dehydrorhamnose reductase activity"/>
    <property type="evidence" value="ECO:0007669"/>
    <property type="project" value="UniProtKB-EC"/>
</dbReference>